<organism evidence="1 2">
    <name type="scientific">Salvia divinorum</name>
    <name type="common">Maria pastora</name>
    <name type="synonym">Diviner's sage</name>
    <dbReference type="NCBI Taxonomy" id="28513"/>
    <lineage>
        <taxon>Eukaryota</taxon>
        <taxon>Viridiplantae</taxon>
        <taxon>Streptophyta</taxon>
        <taxon>Embryophyta</taxon>
        <taxon>Tracheophyta</taxon>
        <taxon>Spermatophyta</taxon>
        <taxon>Magnoliopsida</taxon>
        <taxon>eudicotyledons</taxon>
        <taxon>Gunneridae</taxon>
        <taxon>Pentapetalae</taxon>
        <taxon>asterids</taxon>
        <taxon>lamiids</taxon>
        <taxon>Lamiales</taxon>
        <taxon>Lamiaceae</taxon>
        <taxon>Nepetoideae</taxon>
        <taxon>Mentheae</taxon>
        <taxon>Salviinae</taxon>
        <taxon>Salvia</taxon>
        <taxon>Salvia subgen. Calosphace</taxon>
    </lineage>
</organism>
<evidence type="ECO:0000313" key="2">
    <source>
        <dbReference type="Proteomes" id="UP001567538"/>
    </source>
</evidence>
<sequence>MDEGGSKSHPPASSRHLPLGVRRLIFVSERFPLTAVRRQPRNAALANCSRRTPPAPPAPKLRLCSPPLVTIGEALID</sequence>
<keyword evidence="2" id="KW-1185">Reference proteome</keyword>
<accession>A0ABD1H5F8</accession>
<name>A0ABD1H5F8_SALDI</name>
<gene>
    <name evidence="1" type="ORF">AAHA92_18472</name>
</gene>
<dbReference type="Proteomes" id="UP001567538">
    <property type="component" value="Unassembled WGS sequence"/>
</dbReference>
<reference evidence="1 2" key="1">
    <citation type="submission" date="2024-06" db="EMBL/GenBank/DDBJ databases">
        <title>A chromosome level genome sequence of Diviner's sage (Salvia divinorum).</title>
        <authorList>
            <person name="Ford S.A."/>
            <person name="Ro D.-K."/>
            <person name="Ness R.W."/>
            <person name="Phillips M.A."/>
        </authorList>
    </citation>
    <scope>NUCLEOTIDE SEQUENCE [LARGE SCALE GENOMIC DNA]</scope>
    <source>
        <strain evidence="1">SAF-2024a</strain>
        <tissue evidence="1">Leaf</tissue>
    </source>
</reference>
<protein>
    <submittedName>
        <fullName evidence="1">Uncharacterized protein</fullName>
    </submittedName>
</protein>
<dbReference type="EMBL" id="JBEAFC010000007">
    <property type="protein sequence ID" value="KAL1550523.1"/>
    <property type="molecule type" value="Genomic_DNA"/>
</dbReference>
<proteinExistence type="predicted"/>
<comment type="caution">
    <text evidence="1">The sequence shown here is derived from an EMBL/GenBank/DDBJ whole genome shotgun (WGS) entry which is preliminary data.</text>
</comment>
<evidence type="ECO:0000313" key="1">
    <source>
        <dbReference type="EMBL" id="KAL1550523.1"/>
    </source>
</evidence>
<dbReference type="AlphaFoldDB" id="A0ABD1H5F8"/>